<dbReference type="AlphaFoldDB" id="A0AAD5XAS8"/>
<protein>
    <recommendedName>
        <fullName evidence="1">Glutamine amidotransferase domain-containing protein</fullName>
    </recommendedName>
</protein>
<proteinExistence type="predicted"/>
<dbReference type="EMBL" id="JADGJH010001397">
    <property type="protein sequence ID" value="KAJ3114076.1"/>
    <property type="molecule type" value="Genomic_DNA"/>
</dbReference>
<evidence type="ECO:0000313" key="2">
    <source>
        <dbReference type="EMBL" id="KAJ3114076.1"/>
    </source>
</evidence>
<evidence type="ECO:0000313" key="3">
    <source>
        <dbReference type="Proteomes" id="UP001211907"/>
    </source>
</evidence>
<dbReference type="SUPFAM" id="SSF52317">
    <property type="entry name" value="Class I glutamine amidotransferase-like"/>
    <property type="match status" value="1"/>
</dbReference>
<dbReference type="GO" id="GO:0005829">
    <property type="term" value="C:cytosol"/>
    <property type="evidence" value="ECO:0007669"/>
    <property type="project" value="TreeGrafter"/>
</dbReference>
<dbReference type="PROSITE" id="PS51273">
    <property type="entry name" value="GATASE_TYPE_1"/>
    <property type="match status" value="1"/>
</dbReference>
<feature type="domain" description="Glutamine amidotransferase" evidence="1">
    <location>
        <begin position="54"/>
        <end position="218"/>
    </location>
</feature>
<accession>A0AAD5XAS8</accession>
<reference evidence="2" key="1">
    <citation type="submission" date="2020-05" db="EMBL/GenBank/DDBJ databases">
        <title>Phylogenomic resolution of chytrid fungi.</title>
        <authorList>
            <person name="Stajich J.E."/>
            <person name="Amses K."/>
            <person name="Simmons R."/>
            <person name="Seto K."/>
            <person name="Myers J."/>
            <person name="Bonds A."/>
            <person name="Quandt C.A."/>
            <person name="Barry K."/>
            <person name="Liu P."/>
            <person name="Grigoriev I."/>
            <person name="Longcore J.E."/>
            <person name="James T.Y."/>
        </authorList>
    </citation>
    <scope>NUCLEOTIDE SEQUENCE</scope>
    <source>
        <strain evidence="2">JEL0513</strain>
    </source>
</reference>
<sequence>MSKAEIRVALLVCDRPADSIVAVSGDYSQMFGRLLRDAGTRHAPPVDFHITAFDVVNNPSATDNAIKAITDTDAVVITGSKYGVGDGLEWTQRLINYVQLAEATKRIKIIGVCFGHQVVAAAFGGKVERNTNPIGYKEVKNPQGWEAGWTKMIPTDAGKTFFGDIKDSVAFYSMHKDIVTVCPPGFSNLLTTDLCPFQSLLKDDSILTIQAHPEFSAEVVREIIQLRKEIKVFNEDYADDLLAILANNPQVESSWFSDKVVSFLLKASP</sequence>
<dbReference type="InterPro" id="IPR044992">
    <property type="entry name" value="ChyE-like"/>
</dbReference>
<comment type="caution">
    <text evidence="2">The sequence shown here is derived from an EMBL/GenBank/DDBJ whole genome shotgun (WGS) entry which is preliminary data.</text>
</comment>
<dbReference type="GO" id="GO:0005634">
    <property type="term" value="C:nucleus"/>
    <property type="evidence" value="ECO:0007669"/>
    <property type="project" value="TreeGrafter"/>
</dbReference>
<dbReference type="CDD" id="cd01741">
    <property type="entry name" value="GATase1_1"/>
    <property type="match status" value="1"/>
</dbReference>
<dbReference type="Pfam" id="PF00117">
    <property type="entry name" value="GATase"/>
    <property type="match status" value="1"/>
</dbReference>
<dbReference type="Gene3D" id="3.40.50.880">
    <property type="match status" value="1"/>
</dbReference>
<dbReference type="Proteomes" id="UP001211907">
    <property type="component" value="Unassembled WGS sequence"/>
</dbReference>
<evidence type="ECO:0000259" key="1">
    <source>
        <dbReference type="Pfam" id="PF00117"/>
    </source>
</evidence>
<organism evidence="2 3">
    <name type="scientific">Physocladia obscura</name>
    <dbReference type="NCBI Taxonomy" id="109957"/>
    <lineage>
        <taxon>Eukaryota</taxon>
        <taxon>Fungi</taxon>
        <taxon>Fungi incertae sedis</taxon>
        <taxon>Chytridiomycota</taxon>
        <taxon>Chytridiomycota incertae sedis</taxon>
        <taxon>Chytridiomycetes</taxon>
        <taxon>Chytridiales</taxon>
        <taxon>Chytriomycetaceae</taxon>
        <taxon>Physocladia</taxon>
    </lineage>
</organism>
<dbReference type="InterPro" id="IPR029062">
    <property type="entry name" value="Class_I_gatase-like"/>
</dbReference>
<dbReference type="PANTHER" id="PTHR42695:SF5">
    <property type="entry name" value="GLUTAMINE AMIDOTRANSFERASE YLR126C-RELATED"/>
    <property type="match status" value="1"/>
</dbReference>
<dbReference type="InterPro" id="IPR017926">
    <property type="entry name" value="GATASE"/>
</dbReference>
<keyword evidence="3" id="KW-1185">Reference proteome</keyword>
<dbReference type="PANTHER" id="PTHR42695">
    <property type="entry name" value="GLUTAMINE AMIDOTRANSFERASE YLR126C-RELATED"/>
    <property type="match status" value="1"/>
</dbReference>
<name>A0AAD5XAS8_9FUNG</name>
<gene>
    <name evidence="2" type="ORF">HK100_001776</name>
</gene>